<dbReference type="PROSITE" id="PS50893">
    <property type="entry name" value="ABC_TRANSPORTER_2"/>
    <property type="match status" value="1"/>
</dbReference>
<protein>
    <submittedName>
        <fullName evidence="6">Putative ABC transporter ATP-binding protein</fullName>
    </submittedName>
</protein>
<name>U4KFN2_9VIBR</name>
<dbReference type="Proteomes" id="UP000016895">
    <property type="component" value="Chromosome 1"/>
</dbReference>
<dbReference type="PANTHER" id="PTHR46743:SF2">
    <property type="entry name" value="TEICHOIC ACIDS EXPORT ATP-BINDING PROTEIN TAGH"/>
    <property type="match status" value="1"/>
</dbReference>
<dbReference type="InterPro" id="IPR027417">
    <property type="entry name" value="P-loop_NTPase"/>
</dbReference>
<dbReference type="Pfam" id="PF00005">
    <property type="entry name" value="ABC_tran"/>
    <property type="match status" value="1"/>
</dbReference>
<evidence type="ECO:0000259" key="5">
    <source>
        <dbReference type="PROSITE" id="PS50893"/>
    </source>
</evidence>
<dbReference type="CDD" id="cd03220">
    <property type="entry name" value="ABC_KpsT_Wzt"/>
    <property type="match status" value="1"/>
</dbReference>
<evidence type="ECO:0000313" key="6">
    <source>
        <dbReference type="EMBL" id="CCO59613.1"/>
    </source>
</evidence>
<dbReference type="SMART" id="SM00382">
    <property type="entry name" value="AAA"/>
    <property type="match status" value="1"/>
</dbReference>
<dbReference type="OrthoDB" id="9778870at2"/>
<dbReference type="InterPro" id="IPR050683">
    <property type="entry name" value="Bact_Polysacc_Export_ATP-bd"/>
</dbReference>
<dbReference type="InterPro" id="IPR003593">
    <property type="entry name" value="AAA+_ATPase"/>
</dbReference>
<dbReference type="GO" id="GO:0005524">
    <property type="term" value="F:ATP binding"/>
    <property type="evidence" value="ECO:0007669"/>
    <property type="project" value="UniProtKB-KW"/>
</dbReference>
<dbReference type="PANTHER" id="PTHR46743">
    <property type="entry name" value="TEICHOIC ACIDS EXPORT ATP-BINDING PROTEIN TAGH"/>
    <property type="match status" value="1"/>
</dbReference>
<dbReference type="Gene3D" id="3.40.50.300">
    <property type="entry name" value="P-loop containing nucleotide triphosphate hydrolases"/>
    <property type="match status" value="1"/>
</dbReference>
<keyword evidence="4 6" id="KW-0067">ATP-binding</keyword>
<dbReference type="InterPro" id="IPR003439">
    <property type="entry name" value="ABC_transporter-like_ATP-bd"/>
</dbReference>
<keyword evidence="2" id="KW-0813">Transport</keyword>
<feature type="domain" description="ABC transporter" evidence="5">
    <location>
        <begin position="2"/>
        <end position="244"/>
    </location>
</feature>
<dbReference type="InterPro" id="IPR029439">
    <property type="entry name" value="Wzt_C"/>
</dbReference>
<dbReference type="GO" id="GO:0140359">
    <property type="term" value="F:ABC-type transporter activity"/>
    <property type="evidence" value="ECO:0007669"/>
    <property type="project" value="InterPro"/>
</dbReference>
<dbReference type="Pfam" id="PF14524">
    <property type="entry name" value="Wzt_C"/>
    <property type="match status" value="1"/>
</dbReference>
<dbReference type="PATRIC" id="fig|1260221.3.peg.3460"/>
<dbReference type="InterPro" id="IPR017871">
    <property type="entry name" value="ABC_transporter-like_CS"/>
</dbReference>
<evidence type="ECO:0000256" key="2">
    <source>
        <dbReference type="ARBA" id="ARBA00022448"/>
    </source>
</evidence>
<dbReference type="Gene3D" id="2.70.50.60">
    <property type="entry name" value="abc- transporter (atp binding component) like domain"/>
    <property type="match status" value="1"/>
</dbReference>
<dbReference type="RefSeq" id="WP_022552011.1">
    <property type="nucleotide sequence ID" value="NC_022528.1"/>
</dbReference>
<dbReference type="PROSITE" id="PS00211">
    <property type="entry name" value="ABC_TRANSPORTER_1"/>
    <property type="match status" value="1"/>
</dbReference>
<dbReference type="InterPro" id="IPR015860">
    <property type="entry name" value="ABC_transpr_TagH-like"/>
</dbReference>
<sequence>MLKVDNVTKKFNVTKSPLKRIAYNLGLKSFTQEADFFYALKNVSFSLEKGETVGILGKNGAGKSTLLQIVCGTLKSTKGRVERPKKVAALLELGAGFNPEFSGIENIYLNGALIGMKKEEIKTSLESIVDFSELGEFIHKPVKTYSSGMFARLAFSVAVHSKPDLLIVDEALSVGDMAFQEKSINKMKELRNKGIPIFFVSHSLPMIRNFCTRAIWMEKGQIKLDSDAKTVCKLYAEDSIDKSFSVNGSHTSPIRLTPDNPKIYIKSVDVSDTIINTGQDLCITIKTEKRDAISGKLGVGIIIKNENDVNVSVISTIRDSLELSEIPGSLRCFVKSMPLMNGTYTISVSITDELATFHYDRIDYANHFIVETRENNIGLLEFEGTHGLSHSWEKA</sequence>
<evidence type="ECO:0000256" key="4">
    <source>
        <dbReference type="ARBA" id="ARBA00022840"/>
    </source>
</evidence>
<dbReference type="CDD" id="cd10147">
    <property type="entry name" value="Wzt_C-like"/>
    <property type="match status" value="1"/>
</dbReference>
<comment type="similarity">
    <text evidence="1">Belongs to the ABC transporter superfamily.</text>
</comment>
<dbReference type="AlphaFoldDB" id="U4KFN2"/>
<gene>
    <name evidence="6" type="ORF">VIBNI_A3641</name>
</gene>
<organism evidence="6 7">
    <name type="scientific">Vibrio nigripulchritudo</name>
    <dbReference type="NCBI Taxonomy" id="28173"/>
    <lineage>
        <taxon>Bacteria</taxon>
        <taxon>Pseudomonadati</taxon>
        <taxon>Pseudomonadota</taxon>
        <taxon>Gammaproteobacteria</taxon>
        <taxon>Vibrionales</taxon>
        <taxon>Vibrionaceae</taxon>
        <taxon>Vibrio</taxon>
    </lineage>
</organism>
<proteinExistence type="inferred from homology"/>
<dbReference type="STRING" id="28173.VIBNI_A3641"/>
<accession>U4KFN2</accession>
<keyword evidence="7" id="KW-1185">Reference proteome</keyword>
<evidence type="ECO:0000313" key="7">
    <source>
        <dbReference type="Proteomes" id="UP000016895"/>
    </source>
</evidence>
<dbReference type="EMBL" id="FO203526">
    <property type="protein sequence ID" value="CCO59613.1"/>
    <property type="molecule type" value="Genomic_DNA"/>
</dbReference>
<keyword evidence="3" id="KW-0547">Nucleotide-binding</keyword>
<dbReference type="SUPFAM" id="SSF52540">
    <property type="entry name" value="P-loop containing nucleoside triphosphate hydrolases"/>
    <property type="match status" value="1"/>
</dbReference>
<dbReference type="GO" id="GO:0016887">
    <property type="term" value="F:ATP hydrolysis activity"/>
    <property type="evidence" value="ECO:0007669"/>
    <property type="project" value="InterPro"/>
</dbReference>
<dbReference type="GO" id="GO:0016020">
    <property type="term" value="C:membrane"/>
    <property type="evidence" value="ECO:0007669"/>
    <property type="project" value="InterPro"/>
</dbReference>
<evidence type="ECO:0000256" key="3">
    <source>
        <dbReference type="ARBA" id="ARBA00022741"/>
    </source>
</evidence>
<reference evidence="6 7" key="1">
    <citation type="journal article" date="2013" name="ISME J.">
        <title>Comparative genomics of pathogenic lineages of Vibrio nigripulchritudo identifies virulence-associated traits.</title>
        <authorList>
            <person name="Goudenege D."/>
            <person name="Labreuche Y."/>
            <person name="Krin E."/>
            <person name="Ansquer D."/>
            <person name="Mangenot S."/>
            <person name="Calteau A."/>
            <person name="Medigue C."/>
            <person name="Mazel D."/>
            <person name="Polz M.F."/>
            <person name="Le Roux F."/>
        </authorList>
    </citation>
    <scope>NUCLEOTIDE SEQUENCE [LARGE SCALE GENOMIC DNA]</scope>
    <source>
        <strain evidence="7">SnF1</strain>
    </source>
</reference>
<dbReference type="KEGG" id="vni:VIBNI_A3641"/>
<evidence type="ECO:0000256" key="1">
    <source>
        <dbReference type="ARBA" id="ARBA00005417"/>
    </source>
</evidence>